<proteinExistence type="predicted"/>
<protein>
    <submittedName>
        <fullName evidence="2">Uncharacterized protein</fullName>
    </submittedName>
</protein>
<dbReference type="KEGG" id="arac:E0W69_008975"/>
<reference evidence="2 3" key="1">
    <citation type="submission" date="2019-09" db="EMBL/GenBank/DDBJ databases">
        <title>Complete genome sequence of Arachidicoccus sp. B3-10 isolated from apple orchard soil.</title>
        <authorList>
            <person name="Kim H.S."/>
            <person name="Han K.-I."/>
            <person name="Suh M.K."/>
            <person name="Lee K.C."/>
            <person name="Eom M.K."/>
            <person name="Kim J.-S."/>
            <person name="Kang S.W."/>
            <person name="Sin Y."/>
            <person name="Lee J.-S."/>
        </authorList>
    </citation>
    <scope>NUCLEOTIDE SEQUENCE [LARGE SCALE GENOMIC DNA]</scope>
    <source>
        <strain evidence="2 3">B3-10</strain>
    </source>
</reference>
<dbReference type="AlphaFoldDB" id="A0A5P2G237"/>
<dbReference type="Proteomes" id="UP000292424">
    <property type="component" value="Chromosome"/>
</dbReference>
<gene>
    <name evidence="1" type="ORF">E0W69_005065</name>
    <name evidence="2" type="ORF">E0W69_008975</name>
</gene>
<evidence type="ECO:0000313" key="3">
    <source>
        <dbReference type="Proteomes" id="UP000292424"/>
    </source>
</evidence>
<accession>A0A5P2G237</accession>
<dbReference type="EMBL" id="CP044016">
    <property type="protein sequence ID" value="QES88778.1"/>
    <property type="molecule type" value="Genomic_DNA"/>
</dbReference>
<organism evidence="2 3">
    <name type="scientific">Rhizosphaericola mali</name>
    <dbReference type="NCBI Taxonomy" id="2545455"/>
    <lineage>
        <taxon>Bacteria</taxon>
        <taxon>Pseudomonadati</taxon>
        <taxon>Bacteroidota</taxon>
        <taxon>Chitinophagia</taxon>
        <taxon>Chitinophagales</taxon>
        <taxon>Chitinophagaceae</taxon>
        <taxon>Rhizosphaericola</taxon>
    </lineage>
</organism>
<dbReference type="OrthoDB" id="680937at2"/>
<dbReference type="KEGG" id="arac:E0W69_005065"/>
<dbReference type="EMBL" id="CP044016">
    <property type="protein sequence ID" value="QES88059.1"/>
    <property type="molecule type" value="Genomic_DNA"/>
</dbReference>
<dbReference type="RefSeq" id="WP_131328946.1">
    <property type="nucleotide sequence ID" value="NZ_CP044016.1"/>
</dbReference>
<sequence>MADIKRRILGFSTGKQIKLYGNSLSIGNDLQIGEGGAPNLLSYQETIMNKNLSSNKEEEFKSEVKKKALVINSNNFSKEEIFELADYAISLWMELKDSIRRYGLDNPKIFKKDS</sequence>
<keyword evidence="3" id="KW-1185">Reference proteome</keyword>
<evidence type="ECO:0000313" key="2">
    <source>
        <dbReference type="EMBL" id="QES88778.1"/>
    </source>
</evidence>
<name>A0A5P2G237_9BACT</name>
<evidence type="ECO:0000313" key="1">
    <source>
        <dbReference type="EMBL" id="QES88059.1"/>
    </source>
</evidence>